<evidence type="ECO:0000313" key="2">
    <source>
        <dbReference type="EMBL" id="KAK3352138.1"/>
    </source>
</evidence>
<feature type="region of interest" description="Disordered" evidence="1">
    <location>
        <begin position="111"/>
        <end position="156"/>
    </location>
</feature>
<sequence length="458" mass="50575">MPSPGPDSQPEEMNSSQPSNASSSVPDIPSTPSAPTPTSAIPSVSVKIPKFFNLSSTPATLSLSGSLINGHPFSDHGGNEELVIYSGNAAECPRSFIIYLDLTGDMHGDKIKKQEEEENEEEKEKEEEREREESEEQGEEQEDGKGEEDRPYQQRQPIPYCIASRDSRSERHLQHLRVDATRSVFPWQPSTPSPLDQTPPGSPAELPIEAPVESKSGWPVEVRDSEDTDSSQPQTNDADLSYSTDPFSTITGAPRSIISTSLPNPEPKPSRPSSRLDLNNTSVGLYLCGSAMNGYPFSGRGQNDGFCIWSGPLADCPRAFNISLWLDDEWDEDDDDGDENRNQLPGTYCNIDKSDGGGPWYRIRRWIHDDDKRVRSLIIESMKPVWPWEPLTPLYTPRGSHSGWTPEPPPVGMKNGYTVGCWSNYPDGFWGTPPVGAPGGLRADSPVGYRSRPRAWST</sequence>
<dbReference type="RefSeq" id="XP_062685433.1">
    <property type="nucleotide sequence ID" value="XM_062820994.1"/>
</dbReference>
<reference evidence="2" key="2">
    <citation type="submission" date="2023-06" db="EMBL/GenBank/DDBJ databases">
        <authorList>
            <consortium name="Lawrence Berkeley National Laboratory"/>
            <person name="Haridas S."/>
            <person name="Hensen N."/>
            <person name="Bonometti L."/>
            <person name="Westerberg I."/>
            <person name="Brannstrom I.O."/>
            <person name="Guillou S."/>
            <person name="Cros-Aarteil S."/>
            <person name="Calhoun S."/>
            <person name="Kuo A."/>
            <person name="Mondo S."/>
            <person name="Pangilinan J."/>
            <person name="Riley R."/>
            <person name="Labutti K."/>
            <person name="Andreopoulos B."/>
            <person name="Lipzen A."/>
            <person name="Chen C."/>
            <person name="Yanf M."/>
            <person name="Daum C."/>
            <person name="Ng V."/>
            <person name="Clum A."/>
            <person name="Steindorff A."/>
            <person name="Ohm R."/>
            <person name="Martin F."/>
            <person name="Silar P."/>
            <person name="Natvig D."/>
            <person name="Lalanne C."/>
            <person name="Gautier V."/>
            <person name="Ament-Velasquez S.L."/>
            <person name="Kruys A."/>
            <person name="Hutchinson M.I."/>
            <person name="Powell A.J."/>
            <person name="Barry K."/>
            <person name="Miller A.N."/>
            <person name="Grigoriev I.V."/>
            <person name="Debuchy R."/>
            <person name="Gladieux P."/>
            <person name="Thoren M.H."/>
            <person name="Johannesson H."/>
        </authorList>
    </citation>
    <scope>NUCLEOTIDE SEQUENCE</scope>
    <source>
        <strain evidence="2">CBS 560.94</strain>
    </source>
</reference>
<evidence type="ECO:0000256" key="1">
    <source>
        <dbReference type="SAM" id="MobiDB-lite"/>
    </source>
</evidence>
<keyword evidence="3" id="KW-1185">Reference proteome</keyword>
<evidence type="ECO:0000313" key="3">
    <source>
        <dbReference type="Proteomes" id="UP001278500"/>
    </source>
</evidence>
<dbReference type="Proteomes" id="UP001278500">
    <property type="component" value="Unassembled WGS sequence"/>
</dbReference>
<feature type="region of interest" description="Disordered" evidence="1">
    <location>
        <begin position="1"/>
        <end position="40"/>
    </location>
</feature>
<comment type="caution">
    <text evidence="2">The sequence shown here is derived from an EMBL/GenBank/DDBJ whole genome shotgun (WGS) entry which is preliminary data.</text>
</comment>
<accession>A0AAE0JMN1</accession>
<feature type="region of interest" description="Disordered" evidence="1">
    <location>
        <begin position="184"/>
        <end position="277"/>
    </location>
</feature>
<feature type="compositionally biased region" description="Polar residues" evidence="1">
    <location>
        <begin position="230"/>
        <end position="263"/>
    </location>
</feature>
<name>A0AAE0JMN1_9PEZI</name>
<feature type="compositionally biased region" description="Low complexity" evidence="1">
    <location>
        <begin position="15"/>
        <end position="40"/>
    </location>
</feature>
<protein>
    <submittedName>
        <fullName evidence="2">Uncharacterized protein</fullName>
    </submittedName>
</protein>
<dbReference type="GeneID" id="87858148"/>
<dbReference type="AlphaFoldDB" id="A0AAE0JMN1"/>
<organism evidence="2 3">
    <name type="scientific">Neurospora tetraspora</name>
    <dbReference type="NCBI Taxonomy" id="94610"/>
    <lineage>
        <taxon>Eukaryota</taxon>
        <taxon>Fungi</taxon>
        <taxon>Dikarya</taxon>
        <taxon>Ascomycota</taxon>
        <taxon>Pezizomycotina</taxon>
        <taxon>Sordariomycetes</taxon>
        <taxon>Sordariomycetidae</taxon>
        <taxon>Sordariales</taxon>
        <taxon>Sordariaceae</taxon>
        <taxon>Neurospora</taxon>
    </lineage>
</organism>
<gene>
    <name evidence="2" type="ORF">B0H65DRAFT_145365</name>
</gene>
<feature type="compositionally biased region" description="Acidic residues" evidence="1">
    <location>
        <begin position="116"/>
        <end position="125"/>
    </location>
</feature>
<feature type="compositionally biased region" description="Basic and acidic residues" evidence="1">
    <location>
        <begin position="143"/>
        <end position="152"/>
    </location>
</feature>
<feature type="compositionally biased region" description="Acidic residues" evidence="1">
    <location>
        <begin position="133"/>
        <end position="142"/>
    </location>
</feature>
<proteinExistence type="predicted"/>
<dbReference type="EMBL" id="JAUEPP010000002">
    <property type="protein sequence ID" value="KAK3352138.1"/>
    <property type="molecule type" value="Genomic_DNA"/>
</dbReference>
<reference evidence="2" key="1">
    <citation type="journal article" date="2023" name="Mol. Phylogenet. Evol.">
        <title>Genome-scale phylogeny and comparative genomics of the fungal order Sordariales.</title>
        <authorList>
            <person name="Hensen N."/>
            <person name="Bonometti L."/>
            <person name="Westerberg I."/>
            <person name="Brannstrom I.O."/>
            <person name="Guillou S."/>
            <person name="Cros-Aarteil S."/>
            <person name="Calhoun S."/>
            <person name="Haridas S."/>
            <person name="Kuo A."/>
            <person name="Mondo S."/>
            <person name="Pangilinan J."/>
            <person name="Riley R."/>
            <person name="LaButti K."/>
            <person name="Andreopoulos B."/>
            <person name="Lipzen A."/>
            <person name="Chen C."/>
            <person name="Yan M."/>
            <person name="Daum C."/>
            <person name="Ng V."/>
            <person name="Clum A."/>
            <person name="Steindorff A."/>
            <person name="Ohm R.A."/>
            <person name="Martin F."/>
            <person name="Silar P."/>
            <person name="Natvig D.O."/>
            <person name="Lalanne C."/>
            <person name="Gautier V."/>
            <person name="Ament-Velasquez S.L."/>
            <person name="Kruys A."/>
            <person name="Hutchinson M.I."/>
            <person name="Powell A.J."/>
            <person name="Barry K."/>
            <person name="Miller A.N."/>
            <person name="Grigoriev I.V."/>
            <person name="Debuchy R."/>
            <person name="Gladieux P."/>
            <person name="Hiltunen Thoren M."/>
            <person name="Johannesson H."/>
        </authorList>
    </citation>
    <scope>NUCLEOTIDE SEQUENCE</scope>
    <source>
        <strain evidence="2">CBS 560.94</strain>
    </source>
</reference>